<protein>
    <submittedName>
        <fullName evidence="1">Enoyl-[acyl-carrier-protein] reductase [NADH] chloroplastic</fullName>
    </submittedName>
</protein>
<reference evidence="1" key="1">
    <citation type="submission" date="2015-12" db="EMBL/GenBank/DDBJ databases">
        <title>Update maize B73 reference genome by single molecule sequencing technologies.</title>
        <authorList>
            <consortium name="Maize Genome Sequencing Project"/>
            <person name="Ware D."/>
        </authorList>
    </citation>
    <scope>NUCLEOTIDE SEQUENCE [LARGE SCALE GENOMIC DNA]</scope>
    <source>
        <tissue evidence="1">Seedling</tissue>
    </source>
</reference>
<organism evidence="1">
    <name type="scientific">Zea mays</name>
    <name type="common">Maize</name>
    <dbReference type="NCBI Taxonomy" id="4577"/>
    <lineage>
        <taxon>Eukaryota</taxon>
        <taxon>Viridiplantae</taxon>
        <taxon>Streptophyta</taxon>
        <taxon>Embryophyta</taxon>
        <taxon>Tracheophyta</taxon>
        <taxon>Spermatophyta</taxon>
        <taxon>Magnoliopsida</taxon>
        <taxon>Liliopsida</taxon>
        <taxon>Poales</taxon>
        <taxon>Poaceae</taxon>
        <taxon>PACMAD clade</taxon>
        <taxon>Panicoideae</taxon>
        <taxon>Andropogonodae</taxon>
        <taxon>Andropogoneae</taxon>
        <taxon>Tripsacinae</taxon>
        <taxon>Zea</taxon>
    </lineage>
</organism>
<name>A0A1D6I131_MAIZE</name>
<gene>
    <name evidence="1" type="ORF">ZEAMMB73_Zm00001d019926</name>
</gene>
<dbReference type="EMBL" id="CM007650">
    <property type="protein sequence ID" value="ONM53939.1"/>
    <property type="molecule type" value="Genomic_DNA"/>
</dbReference>
<proteinExistence type="predicted"/>
<evidence type="ECO:0000313" key="1">
    <source>
        <dbReference type="EMBL" id="ONM53939.1"/>
    </source>
</evidence>
<sequence length="98" mass="11668">MLMHHCKRNYWQMKWGTRQHSWCLLWHQQSLVQLFTLTMGSTQWDLHLTAPLYPHEHISAECGAVRFELRAGLSTAVWFFELICTMLDFAGDFVFCFQ</sequence>
<accession>A0A1D6I131</accession>
<dbReference type="AlphaFoldDB" id="A0A1D6I131"/>